<dbReference type="Proteomes" id="UP000789702">
    <property type="component" value="Unassembled WGS sequence"/>
</dbReference>
<dbReference type="EMBL" id="CAJVPU010054560">
    <property type="protein sequence ID" value="CAG8767167.1"/>
    <property type="molecule type" value="Genomic_DNA"/>
</dbReference>
<sequence>HKSFLLCGPPGSGKKMMLISAIKQLPIMKVVSLNFSNVTTPESILKIFDQYCEYHETPNGDILSPIAIGYRLVIICNEINLSVTDHYGTQSVISFLRQLIEYGGYWRMSDKAWVKLERIQFVGVCNPPTDLYRAPLPHRYLRNTPLIIIDYPDEISLNQIYGTFAHAMLKVVPSLKEYAEPLTASMVEFYLMIKKRFTPEIQSHYNYSP</sequence>
<keyword evidence="2" id="KW-1185">Reference proteome</keyword>
<protein>
    <submittedName>
        <fullName evidence="1">16713_t:CDS:1</fullName>
    </submittedName>
</protein>
<feature type="non-terminal residue" evidence="1">
    <location>
        <position position="1"/>
    </location>
</feature>
<name>A0ACA9QWC9_9GLOM</name>
<gene>
    <name evidence="1" type="ORF">DHETER_LOCUS15633</name>
</gene>
<comment type="caution">
    <text evidence="1">The sequence shown here is derived from an EMBL/GenBank/DDBJ whole genome shotgun (WGS) entry which is preliminary data.</text>
</comment>
<evidence type="ECO:0000313" key="2">
    <source>
        <dbReference type="Proteomes" id="UP000789702"/>
    </source>
</evidence>
<reference evidence="1" key="1">
    <citation type="submission" date="2021-06" db="EMBL/GenBank/DDBJ databases">
        <authorList>
            <person name="Kallberg Y."/>
            <person name="Tangrot J."/>
            <person name="Rosling A."/>
        </authorList>
    </citation>
    <scope>NUCLEOTIDE SEQUENCE</scope>
    <source>
        <strain evidence="1">IL203A</strain>
    </source>
</reference>
<feature type="non-terminal residue" evidence="1">
    <location>
        <position position="209"/>
    </location>
</feature>
<accession>A0ACA9QWC9</accession>
<proteinExistence type="predicted"/>
<evidence type="ECO:0000313" key="1">
    <source>
        <dbReference type="EMBL" id="CAG8767167.1"/>
    </source>
</evidence>
<organism evidence="1 2">
    <name type="scientific">Dentiscutata heterogama</name>
    <dbReference type="NCBI Taxonomy" id="1316150"/>
    <lineage>
        <taxon>Eukaryota</taxon>
        <taxon>Fungi</taxon>
        <taxon>Fungi incertae sedis</taxon>
        <taxon>Mucoromycota</taxon>
        <taxon>Glomeromycotina</taxon>
        <taxon>Glomeromycetes</taxon>
        <taxon>Diversisporales</taxon>
        <taxon>Gigasporaceae</taxon>
        <taxon>Dentiscutata</taxon>
    </lineage>
</organism>